<feature type="transmembrane region" description="Helical" evidence="1">
    <location>
        <begin position="43"/>
        <end position="61"/>
    </location>
</feature>
<keyword evidence="1" id="KW-0812">Transmembrane</keyword>
<keyword evidence="4" id="KW-1185">Reference proteome</keyword>
<comment type="caution">
    <text evidence="3">The sequence shown here is derived from an EMBL/GenBank/DDBJ whole genome shotgun (WGS) entry which is preliminary data.</text>
</comment>
<feature type="domain" description="P5A-ATPase transmembrane helical hairpin" evidence="2">
    <location>
        <begin position="18"/>
        <end position="72"/>
    </location>
</feature>
<name>A0ABQ5C054_9ASTR</name>
<keyword evidence="1" id="KW-1133">Transmembrane helix</keyword>
<organism evidence="3 4">
    <name type="scientific">Tanacetum coccineum</name>
    <dbReference type="NCBI Taxonomy" id="301880"/>
    <lineage>
        <taxon>Eukaryota</taxon>
        <taxon>Viridiplantae</taxon>
        <taxon>Streptophyta</taxon>
        <taxon>Embryophyta</taxon>
        <taxon>Tracheophyta</taxon>
        <taxon>Spermatophyta</taxon>
        <taxon>Magnoliopsida</taxon>
        <taxon>eudicotyledons</taxon>
        <taxon>Gunneridae</taxon>
        <taxon>Pentapetalae</taxon>
        <taxon>asterids</taxon>
        <taxon>campanulids</taxon>
        <taxon>Asterales</taxon>
        <taxon>Asteraceae</taxon>
        <taxon>Asteroideae</taxon>
        <taxon>Anthemideae</taxon>
        <taxon>Anthemidinae</taxon>
        <taxon>Tanacetum</taxon>
    </lineage>
</organism>
<accession>A0ABQ5C054</accession>
<feature type="transmembrane region" description="Helical" evidence="1">
    <location>
        <begin position="20"/>
        <end position="37"/>
    </location>
</feature>
<evidence type="ECO:0000259" key="2">
    <source>
        <dbReference type="Pfam" id="PF23143"/>
    </source>
</evidence>
<dbReference type="Proteomes" id="UP001151760">
    <property type="component" value="Unassembled WGS sequence"/>
</dbReference>
<reference evidence="3" key="2">
    <citation type="submission" date="2022-01" db="EMBL/GenBank/DDBJ databases">
        <authorList>
            <person name="Yamashiro T."/>
            <person name="Shiraishi A."/>
            <person name="Satake H."/>
            <person name="Nakayama K."/>
        </authorList>
    </citation>
    <scope>NUCLEOTIDE SEQUENCE</scope>
</reference>
<gene>
    <name evidence="3" type="ORF">Tco_0890467</name>
</gene>
<proteinExistence type="predicted"/>
<keyword evidence="1" id="KW-0472">Membrane</keyword>
<evidence type="ECO:0000256" key="1">
    <source>
        <dbReference type="SAM" id="Phobius"/>
    </source>
</evidence>
<evidence type="ECO:0000313" key="4">
    <source>
        <dbReference type="Proteomes" id="UP001151760"/>
    </source>
</evidence>
<dbReference type="Pfam" id="PF23143">
    <property type="entry name" value="2TM_P5A-ATPase"/>
    <property type="match status" value="1"/>
</dbReference>
<evidence type="ECO:0000313" key="3">
    <source>
        <dbReference type="EMBL" id="GJT20530.1"/>
    </source>
</evidence>
<dbReference type="EMBL" id="BQNB010013811">
    <property type="protein sequence ID" value="GJT20530.1"/>
    <property type="molecule type" value="Genomic_DNA"/>
</dbReference>
<protein>
    <recommendedName>
        <fullName evidence="2">P5A-ATPase transmembrane helical hairpin domain-containing protein</fullName>
    </recommendedName>
</protein>
<dbReference type="InterPro" id="IPR057255">
    <property type="entry name" value="2TM_P5A-ATPase"/>
</dbReference>
<sequence length="163" mass="19308">MNNENENVFYLLRKRQWTSWPFAILYSTTTIVIFRNLDFLDAFVILGAVHILVFLLTLWFVDFKCFLQYSRVRDIHHATACKIIMSAGYTYRQLVPLHSRKLPGSLTDEFYFDLHKQRFIYSDGTFVMLPYPSDETFGYYLRTNGHETEAKLQLAAEKWGRNV</sequence>
<reference evidence="3" key="1">
    <citation type="journal article" date="2022" name="Int. J. Mol. Sci.">
        <title>Draft Genome of Tanacetum Coccineum: Genomic Comparison of Closely Related Tanacetum-Family Plants.</title>
        <authorList>
            <person name="Yamashiro T."/>
            <person name="Shiraishi A."/>
            <person name="Nakayama K."/>
            <person name="Satake H."/>
        </authorList>
    </citation>
    <scope>NUCLEOTIDE SEQUENCE</scope>
</reference>